<evidence type="ECO:0000313" key="2">
    <source>
        <dbReference type="Proteomes" id="UP001196413"/>
    </source>
</evidence>
<dbReference type="EMBL" id="JAHQIW010004519">
    <property type="protein sequence ID" value="KAJ1362668.1"/>
    <property type="molecule type" value="Genomic_DNA"/>
</dbReference>
<evidence type="ECO:0000313" key="1">
    <source>
        <dbReference type="EMBL" id="KAJ1362668.1"/>
    </source>
</evidence>
<dbReference type="Proteomes" id="UP001196413">
    <property type="component" value="Unassembled WGS sequence"/>
</dbReference>
<dbReference type="AlphaFoldDB" id="A0AAD5QS65"/>
<proteinExistence type="predicted"/>
<comment type="caution">
    <text evidence="1">The sequence shown here is derived from an EMBL/GenBank/DDBJ whole genome shotgun (WGS) entry which is preliminary data.</text>
</comment>
<reference evidence="1" key="1">
    <citation type="submission" date="2021-06" db="EMBL/GenBank/DDBJ databases">
        <title>Parelaphostrongylus tenuis whole genome reference sequence.</title>
        <authorList>
            <person name="Garwood T.J."/>
            <person name="Larsen P.A."/>
            <person name="Fountain-Jones N.M."/>
            <person name="Garbe J.R."/>
            <person name="Macchietto M.G."/>
            <person name="Kania S.A."/>
            <person name="Gerhold R.W."/>
            <person name="Richards J.E."/>
            <person name="Wolf T.M."/>
        </authorList>
    </citation>
    <scope>NUCLEOTIDE SEQUENCE</scope>
    <source>
        <strain evidence="1">MNPRO001-30</strain>
        <tissue evidence="1">Meninges</tissue>
    </source>
</reference>
<organism evidence="1 2">
    <name type="scientific">Parelaphostrongylus tenuis</name>
    <name type="common">Meningeal worm</name>
    <dbReference type="NCBI Taxonomy" id="148309"/>
    <lineage>
        <taxon>Eukaryota</taxon>
        <taxon>Metazoa</taxon>
        <taxon>Ecdysozoa</taxon>
        <taxon>Nematoda</taxon>
        <taxon>Chromadorea</taxon>
        <taxon>Rhabditida</taxon>
        <taxon>Rhabditina</taxon>
        <taxon>Rhabditomorpha</taxon>
        <taxon>Strongyloidea</taxon>
        <taxon>Metastrongylidae</taxon>
        <taxon>Parelaphostrongylus</taxon>
    </lineage>
</organism>
<name>A0AAD5QS65_PARTN</name>
<sequence>MEPLLEQPAIRMSAISQHLHAATFFSSREIVISFVIELERSSLPVETSSS</sequence>
<keyword evidence="2" id="KW-1185">Reference proteome</keyword>
<gene>
    <name evidence="1" type="ORF">KIN20_022312</name>
</gene>
<accession>A0AAD5QS65</accession>
<protein>
    <submittedName>
        <fullName evidence="1">Uncharacterized protein</fullName>
    </submittedName>
</protein>